<evidence type="ECO:0000256" key="1">
    <source>
        <dbReference type="ARBA" id="ARBA00004163"/>
    </source>
</evidence>
<evidence type="ECO:0000256" key="10">
    <source>
        <dbReference type="SAM" id="Phobius"/>
    </source>
</evidence>
<feature type="transmembrane region" description="Helical" evidence="10">
    <location>
        <begin position="55"/>
        <end position="72"/>
    </location>
</feature>
<feature type="domain" description="Sec20 C-terminal" evidence="11">
    <location>
        <begin position="1"/>
        <end position="76"/>
    </location>
</feature>
<evidence type="ECO:0000256" key="6">
    <source>
        <dbReference type="ARBA" id="ARBA00022989"/>
    </source>
</evidence>
<protein>
    <recommendedName>
        <fullName evidence="11">Sec20 C-terminal domain-containing protein</fullName>
    </recommendedName>
</protein>
<keyword evidence="5" id="KW-0931">ER-Golgi transport</keyword>
<evidence type="ECO:0000256" key="7">
    <source>
        <dbReference type="ARBA" id="ARBA00023054"/>
    </source>
</evidence>
<keyword evidence="13" id="KW-1185">Reference proteome</keyword>
<reference evidence="12" key="1">
    <citation type="submission" date="2022-10" db="EMBL/GenBank/DDBJ databases">
        <title>Puccinia triticina Genome sequencing and assembly.</title>
        <authorList>
            <person name="Li C."/>
        </authorList>
    </citation>
    <scope>NUCLEOTIDE SEQUENCE</scope>
    <source>
        <strain evidence="12">Pt15</strain>
    </source>
</reference>
<dbReference type="GeneID" id="77808244"/>
<comment type="similarity">
    <text evidence="9">Belongs to the SEC20 family.</text>
</comment>
<evidence type="ECO:0000256" key="5">
    <source>
        <dbReference type="ARBA" id="ARBA00022892"/>
    </source>
</evidence>
<evidence type="ECO:0000313" key="12">
    <source>
        <dbReference type="EMBL" id="WAQ83020.1"/>
    </source>
</evidence>
<dbReference type="InterPro" id="IPR056173">
    <property type="entry name" value="Sec20_C"/>
</dbReference>
<dbReference type="PANTHER" id="PTHR12825">
    <property type="entry name" value="BNIP1-RELATED"/>
    <property type="match status" value="1"/>
</dbReference>
<evidence type="ECO:0000256" key="3">
    <source>
        <dbReference type="ARBA" id="ARBA00022692"/>
    </source>
</evidence>
<keyword evidence="6 10" id="KW-1133">Transmembrane helix</keyword>
<keyword evidence="4" id="KW-0256">Endoplasmic reticulum</keyword>
<evidence type="ECO:0000256" key="9">
    <source>
        <dbReference type="ARBA" id="ARBA00037934"/>
    </source>
</evidence>
<comment type="subcellular location">
    <subcellularLocation>
        <location evidence="1">Endoplasmic reticulum membrane</location>
        <topology evidence="1">Single-pass type IV membrane protein</topology>
    </subcellularLocation>
</comment>
<evidence type="ECO:0000256" key="2">
    <source>
        <dbReference type="ARBA" id="ARBA00022448"/>
    </source>
</evidence>
<keyword evidence="8 10" id="KW-0472">Membrane</keyword>
<dbReference type="InterPro" id="IPR005606">
    <property type="entry name" value="Sec20"/>
</dbReference>
<keyword evidence="3 10" id="KW-0812">Transmembrane</keyword>
<dbReference type="Proteomes" id="UP001164743">
    <property type="component" value="Chromosome 3A"/>
</dbReference>
<accession>A0ABY7CD32</accession>
<proteinExistence type="inferred from homology"/>
<sequence>MRQELNRSLMSPHLIEQQMATLQLTPDQYLSFGELMKPSQALISRLQRADQLDRILLTRASTFFVLACLYILKKRILDRSFSLLPTLLSPLSRTTAQIIANNKQAAVAIASTGAQDVLLGASAEAAAAAVTTYTVAFIPSLASPNLPPAVAELPLTPTPANPSVPQMPDIELLHEELQISYKYPVQIATPNLCIVFPGPDKQLSSLLFALPGGHWPVDLGNERHGG</sequence>
<dbReference type="RefSeq" id="XP_053018575.1">
    <property type="nucleotide sequence ID" value="XM_053167349.1"/>
</dbReference>
<dbReference type="Pfam" id="PF03908">
    <property type="entry name" value="Sec20"/>
    <property type="match status" value="1"/>
</dbReference>
<dbReference type="PANTHER" id="PTHR12825:SF0">
    <property type="entry name" value="VESICLE TRANSPORT PROTEIN SEC20"/>
    <property type="match status" value="1"/>
</dbReference>
<organism evidence="12 13">
    <name type="scientific">Puccinia triticina</name>
    <dbReference type="NCBI Taxonomy" id="208348"/>
    <lineage>
        <taxon>Eukaryota</taxon>
        <taxon>Fungi</taxon>
        <taxon>Dikarya</taxon>
        <taxon>Basidiomycota</taxon>
        <taxon>Pucciniomycotina</taxon>
        <taxon>Pucciniomycetes</taxon>
        <taxon>Pucciniales</taxon>
        <taxon>Pucciniaceae</taxon>
        <taxon>Puccinia</taxon>
    </lineage>
</organism>
<name>A0ABY7CD32_9BASI</name>
<evidence type="ECO:0000256" key="4">
    <source>
        <dbReference type="ARBA" id="ARBA00022824"/>
    </source>
</evidence>
<keyword evidence="7" id="KW-0175">Coiled coil</keyword>
<evidence type="ECO:0000313" key="13">
    <source>
        <dbReference type="Proteomes" id="UP001164743"/>
    </source>
</evidence>
<evidence type="ECO:0000259" key="11">
    <source>
        <dbReference type="Pfam" id="PF03908"/>
    </source>
</evidence>
<evidence type="ECO:0000256" key="8">
    <source>
        <dbReference type="ARBA" id="ARBA00023136"/>
    </source>
</evidence>
<gene>
    <name evidence="12" type="ORF">PtA15_3A386</name>
</gene>
<dbReference type="EMBL" id="CP110423">
    <property type="protein sequence ID" value="WAQ83020.1"/>
    <property type="molecule type" value="Genomic_DNA"/>
</dbReference>
<keyword evidence="2" id="KW-0813">Transport</keyword>